<evidence type="ECO:0000256" key="2">
    <source>
        <dbReference type="ARBA" id="ARBA00004754"/>
    </source>
</evidence>
<organism evidence="8 9">
    <name type="scientific">Peribacillus frigoritolerans</name>
    <dbReference type="NCBI Taxonomy" id="450367"/>
    <lineage>
        <taxon>Bacteria</taxon>
        <taxon>Bacillati</taxon>
        <taxon>Bacillota</taxon>
        <taxon>Bacilli</taxon>
        <taxon>Bacillales</taxon>
        <taxon>Bacillaceae</taxon>
        <taxon>Peribacillus</taxon>
    </lineage>
</organism>
<dbReference type="AlphaFoldDB" id="A0A941FGX3"/>
<feature type="domain" description="Oxo-4-hydroxy-4-carboxy-5-ureidoimidazoline decarboxylase" evidence="7">
    <location>
        <begin position="17"/>
        <end position="125"/>
    </location>
</feature>
<dbReference type="Proteomes" id="UP000680045">
    <property type="component" value="Unassembled WGS sequence"/>
</dbReference>
<evidence type="ECO:0000256" key="4">
    <source>
        <dbReference type="ARBA" id="ARBA00022631"/>
    </source>
</evidence>
<evidence type="ECO:0000256" key="1">
    <source>
        <dbReference type="ARBA" id="ARBA00001163"/>
    </source>
</evidence>
<accession>A0A941FGX3</accession>
<comment type="caution">
    <text evidence="8">The sequence shown here is derived from an EMBL/GenBank/DDBJ whole genome shotgun (WGS) entry which is preliminary data.</text>
</comment>
<dbReference type="EMBL" id="JAGTPW010000012">
    <property type="protein sequence ID" value="MBR8644593.1"/>
    <property type="molecule type" value="Genomic_DNA"/>
</dbReference>
<evidence type="ECO:0000256" key="3">
    <source>
        <dbReference type="ARBA" id="ARBA00012257"/>
    </source>
</evidence>
<dbReference type="GO" id="GO:0019628">
    <property type="term" value="P:urate catabolic process"/>
    <property type="evidence" value="ECO:0007669"/>
    <property type="project" value="TreeGrafter"/>
</dbReference>
<dbReference type="InterPro" id="IPR018020">
    <property type="entry name" value="OHCU_decarboxylase"/>
</dbReference>
<sequence length="131" mass="15062">MKKDKGVMIHATLNALNEIPLSEFVEKLKDIFEHSPWVAQRAGEFRPFSSCESLYERMVSDVQNASEEEKLNLIQACPHLGTRKTMSSFSQSELKTAGLSQLSEAKYKLLLDMNKEYVHQFDIPFNCSFRQ</sequence>
<evidence type="ECO:0000313" key="9">
    <source>
        <dbReference type="Proteomes" id="UP000680045"/>
    </source>
</evidence>
<reference evidence="8" key="1">
    <citation type="submission" date="2021-04" db="EMBL/GenBank/DDBJ databases">
        <title>Whole genome sequencing of Enterococci isolates from hospitalized patients.</title>
        <authorList>
            <person name="Ogoti B.M."/>
            <person name="Onyambu F.G."/>
        </authorList>
    </citation>
    <scope>NUCLEOTIDE SEQUENCE</scope>
    <source>
        <strain evidence="8">242</strain>
    </source>
</reference>
<keyword evidence="5" id="KW-0210">Decarboxylase</keyword>
<dbReference type="InterPro" id="IPR036778">
    <property type="entry name" value="OHCU_decarboxylase_sf"/>
</dbReference>
<comment type="pathway">
    <text evidence="2">Purine metabolism; urate degradation; (S)-allantoin from urate: step 3/3.</text>
</comment>
<proteinExistence type="predicted"/>
<dbReference type="GO" id="GO:0051997">
    <property type="term" value="F:2-oxo-4-hydroxy-4-carboxy-5-ureidoimidazoline decarboxylase activity"/>
    <property type="evidence" value="ECO:0007669"/>
    <property type="project" value="UniProtKB-EC"/>
</dbReference>
<dbReference type="GO" id="GO:0000255">
    <property type="term" value="P:allantoin metabolic process"/>
    <property type="evidence" value="ECO:0007669"/>
    <property type="project" value="InterPro"/>
</dbReference>
<dbReference type="Pfam" id="PF09349">
    <property type="entry name" value="OHCU_decarbox"/>
    <property type="match status" value="1"/>
</dbReference>
<name>A0A941FGX3_9BACI</name>
<comment type="catalytic activity">
    <reaction evidence="1">
        <text>5-hydroxy-2-oxo-4-ureido-2,5-dihydro-1H-imidazole-5-carboxylate + H(+) = (S)-allantoin + CO2</text>
        <dbReference type="Rhea" id="RHEA:26301"/>
        <dbReference type="ChEBI" id="CHEBI:15378"/>
        <dbReference type="ChEBI" id="CHEBI:15678"/>
        <dbReference type="ChEBI" id="CHEBI:16526"/>
        <dbReference type="ChEBI" id="CHEBI:58639"/>
        <dbReference type="EC" id="4.1.1.97"/>
    </reaction>
</comment>
<evidence type="ECO:0000259" key="7">
    <source>
        <dbReference type="Pfam" id="PF09349"/>
    </source>
</evidence>
<dbReference type="PANTHER" id="PTHR43466">
    <property type="entry name" value="2-OXO-4-HYDROXY-4-CARBOXY-5-UREIDOIMIDAZOLINE DECARBOXYLASE-RELATED"/>
    <property type="match status" value="1"/>
</dbReference>
<dbReference type="InterPro" id="IPR017580">
    <property type="entry name" value="OHCU_decarboxylase-1"/>
</dbReference>
<keyword evidence="4" id="KW-0659">Purine metabolism</keyword>
<dbReference type="PANTHER" id="PTHR43466:SF1">
    <property type="entry name" value="2-OXO-4-HYDROXY-4-CARBOXY-5-UREIDOIMIDAZOLINE DECARBOXYLASE-RELATED"/>
    <property type="match status" value="1"/>
</dbReference>
<gene>
    <name evidence="8" type="primary">uraD</name>
    <name evidence="8" type="ORF">KEH51_08875</name>
</gene>
<dbReference type="Gene3D" id="1.10.3330.10">
    <property type="entry name" value="Oxo-4-hydroxy-4-carboxy-5-ureidoimidazoline decarboxylase"/>
    <property type="match status" value="1"/>
</dbReference>
<dbReference type="EC" id="4.1.1.97" evidence="3"/>
<evidence type="ECO:0000256" key="6">
    <source>
        <dbReference type="ARBA" id="ARBA00023239"/>
    </source>
</evidence>
<evidence type="ECO:0000313" key="8">
    <source>
        <dbReference type="EMBL" id="MBR8644593.1"/>
    </source>
</evidence>
<keyword evidence="6 8" id="KW-0456">Lyase</keyword>
<dbReference type="GO" id="GO:0006144">
    <property type="term" value="P:purine nucleobase metabolic process"/>
    <property type="evidence" value="ECO:0007669"/>
    <property type="project" value="UniProtKB-KW"/>
</dbReference>
<dbReference type="SUPFAM" id="SSF158694">
    <property type="entry name" value="UraD-Like"/>
    <property type="match status" value="1"/>
</dbReference>
<evidence type="ECO:0000256" key="5">
    <source>
        <dbReference type="ARBA" id="ARBA00022793"/>
    </source>
</evidence>
<dbReference type="NCBIfam" id="TIGR03164">
    <property type="entry name" value="UHCUDC"/>
    <property type="match status" value="1"/>
</dbReference>
<protein>
    <recommendedName>
        <fullName evidence="3">2-oxo-4-hydroxy-4-carboxy-5-ureidoimidazoline decarboxylase</fullName>
        <ecNumber evidence="3">4.1.1.97</ecNumber>
    </recommendedName>
</protein>